<keyword evidence="2" id="KW-1003">Cell membrane</keyword>
<proteinExistence type="predicted"/>
<gene>
    <name evidence="7" type="ORF">H9848_03220</name>
</gene>
<evidence type="ECO:0000256" key="5">
    <source>
        <dbReference type="ARBA" id="ARBA00023136"/>
    </source>
</evidence>
<accession>A0A9D1XQ97</accession>
<comment type="caution">
    <text evidence="7">The sequence shown here is derived from an EMBL/GenBank/DDBJ whole genome shotgun (WGS) entry which is preliminary data.</text>
</comment>
<dbReference type="GO" id="GO:0036376">
    <property type="term" value="P:sodium ion export across plasma membrane"/>
    <property type="evidence" value="ECO:0007669"/>
    <property type="project" value="InterPro"/>
</dbReference>
<dbReference type="Proteomes" id="UP000823847">
    <property type="component" value="Unassembled WGS sequence"/>
</dbReference>
<evidence type="ECO:0000313" key="7">
    <source>
        <dbReference type="EMBL" id="HIX85608.1"/>
    </source>
</evidence>
<evidence type="ECO:0000256" key="3">
    <source>
        <dbReference type="ARBA" id="ARBA00022692"/>
    </source>
</evidence>
<evidence type="ECO:0000313" key="8">
    <source>
        <dbReference type="Proteomes" id="UP000823847"/>
    </source>
</evidence>
<organism evidence="7 8">
    <name type="scientific">Candidatus Parabacteroides intestinigallinarum</name>
    <dbReference type="NCBI Taxonomy" id="2838722"/>
    <lineage>
        <taxon>Bacteria</taxon>
        <taxon>Pseudomonadati</taxon>
        <taxon>Bacteroidota</taxon>
        <taxon>Bacteroidia</taxon>
        <taxon>Bacteroidales</taxon>
        <taxon>Tannerellaceae</taxon>
        <taxon>Parabacteroides</taxon>
    </lineage>
</organism>
<keyword evidence="4 6" id="KW-1133">Transmembrane helix</keyword>
<sequence>MENIETGLLLMVVGMTTVFAILLIVIYISKGLISLVNKYAPEEVVVKKSVTPARERVAPVAAGLSGQETAAIVSAVSTLTHGRGKVVKIEKL</sequence>
<dbReference type="EMBL" id="DXEN01000017">
    <property type="protein sequence ID" value="HIX85608.1"/>
    <property type="molecule type" value="Genomic_DNA"/>
</dbReference>
<evidence type="ECO:0000256" key="6">
    <source>
        <dbReference type="SAM" id="Phobius"/>
    </source>
</evidence>
<protein>
    <submittedName>
        <fullName evidence="7">OadG family protein</fullName>
    </submittedName>
</protein>
<evidence type="ECO:0000256" key="1">
    <source>
        <dbReference type="ARBA" id="ARBA00004236"/>
    </source>
</evidence>
<reference evidence="7" key="1">
    <citation type="journal article" date="2021" name="PeerJ">
        <title>Extensive microbial diversity within the chicken gut microbiome revealed by metagenomics and culture.</title>
        <authorList>
            <person name="Gilroy R."/>
            <person name="Ravi A."/>
            <person name="Getino M."/>
            <person name="Pursley I."/>
            <person name="Horton D.L."/>
            <person name="Alikhan N.F."/>
            <person name="Baker D."/>
            <person name="Gharbi K."/>
            <person name="Hall N."/>
            <person name="Watson M."/>
            <person name="Adriaenssens E.M."/>
            <person name="Foster-Nyarko E."/>
            <person name="Jarju S."/>
            <person name="Secka A."/>
            <person name="Antonio M."/>
            <person name="Oren A."/>
            <person name="Chaudhuri R.R."/>
            <person name="La Ragione R."/>
            <person name="Hildebrand F."/>
            <person name="Pallen M.J."/>
        </authorList>
    </citation>
    <scope>NUCLEOTIDE SEQUENCE</scope>
    <source>
        <strain evidence="7">ChiHecec2B26-12326</strain>
    </source>
</reference>
<reference evidence="7" key="2">
    <citation type="submission" date="2021-04" db="EMBL/GenBank/DDBJ databases">
        <authorList>
            <person name="Gilroy R."/>
        </authorList>
    </citation>
    <scope>NUCLEOTIDE SEQUENCE</scope>
    <source>
        <strain evidence="7">ChiHecec2B26-12326</strain>
    </source>
</reference>
<dbReference type="Pfam" id="PF04277">
    <property type="entry name" value="OAD_gamma"/>
    <property type="match status" value="1"/>
</dbReference>
<dbReference type="GO" id="GO:0015081">
    <property type="term" value="F:sodium ion transmembrane transporter activity"/>
    <property type="evidence" value="ECO:0007669"/>
    <property type="project" value="InterPro"/>
</dbReference>
<feature type="transmembrane region" description="Helical" evidence="6">
    <location>
        <begin position="6"/>
        <end position="28"/>
    </location>
</feature>
<evidence type="ECO:0000256" key="2">
    <source>
        <dbReference type="ARBA" id="ARBA00022475"/>
    </source>
</evidence>
<keyword evidence="5 6" id="KW-0472">Membrane</keyword>
<evidence type="ECO:0000256" key="4">
    <source>
        <dbReference type="ARBA" id="ARBA00022989"/>
    </source>
</evidence>
<dbReference type="AlphaFoldDB" id="A0A9D1XQ97"/>
<dbReference type="NCBIfam" id="TIGR01195">
    <property type="entry name" value="oadG_fam"/>
    <property type="match status" value="1"/>
</dbReference>
<dbReference type="GO" id="GO:0005886">
    <property type="term" value="C:plasma membrane"/>
    <property type="evidence" value="ECO:0007669"/>
    <property type="project" value="UniProtKB-SubCell"/>
</dbReference>
<keyword evidence="3 6" id="KW-0812">Transmembrane</keyword>
<name>A0A9D1XQ97_9BACT</name>
<dbReference type="InterPro" id="IPR005899">
    <property type="entry name" value="Na_pump_deCOase"/>
</dbReference>
<comment type="subcellular location">
    <subcellularLocation>
        <location evidence="1">Cell membrane</location>
    </subcellularLocation>
</comment>